<evidence type="ECO:0000313" key="8">
    <source>
        <dbReference type="Proteomes" id="UP000183454"/>
    </source>
</evidence>
<proteinExistence type="inferred from homology"/>
<keyword evidence="3 5" id="KW-1133">Transmembrane helix</keyword>
<keyword evidence="5" id="KW-0830">Ubiquinone</keyword>
<dbReference type="GO" id="GO:0003954">
    <property type="term" value="F:NADH dehydrogenase activity"/>
    <property type="evidence" value="ECO:0007669"/>
    <property type="project" value="TreeGrafter"/>
</dbReference>
<evidence type="ECO:0000256" key="5">
    <source>
        <dbReference type="HAMAP-Rule" id="MF_01350"/>
    </source>
</evidence>
<feature type="transmembrane region" description="Helical" evidence="5">
    <location>
        <begin position="298"/>
        <end position="318"/>
    </location>
</feature>
<comment type="subunit">
    <text evidence="5">NDH-1 is composed of 14 different subunits. Subunits NuoA, H, J, K, L, M, N constitute the membrane sector of the complex.</text>
</comment>
<dbReference type="PANTHER" id="PTHR11432:SF3">
    <property type="entry name" value="NADH-UBIQUINONE OXIDOREDUCTASE CHAIN 1"/>
    <property type="match status" value="1"/>
</dbReference>
<feature type="transmembrane region" description="Helical" evidence="5">
    <location>
        <begin position="181"/>
        <end position="199"/>
    </location>
</feature>
<comment type="similarity">
    <text evidence="5 6">Belongs to the complex I subunit 1 family.</text>
</comment>
<dbReference type="AlphaFoldDB" id="A0A1H2TX15"/>
<dbReference type="EC" id="7.1.1.-" evidence="5"/>
<dbReference type="PROSITE" id="PS00667">
    <property type="entry name" value="COMPLEX1_ND1_1"/>
    <property type="match status" value="1"/>
</dbReference>
<dbReference type="NCBIfam" id="NF004741">
    <property type="entry name" value="PRK06076.1-2"/>
    <property type="match status" value="1"/>
</dbReference>
<dbReference type="Pfam" id="PF00146">
    <property type="entry name" value="NADHdh"/>
    <property type="match status" value="1"/>
</dbReference>
<protein>
    <recommendedName>
        <fullName evidence="5">NADH-quinone oxidoreductase subunit H</fullName>
        <ecNumber evidence="5">7.1.1.-</ecNumber>
    </recommendedName>
    <alternativeName>
        <fullName evidence="5">NADH dehydrogenase I subunit H</fullName>
    </alternativeName>
    <alternativeName>
        <fullName evidence="5">NDH-1 subunit H</fullName>
    </alternativeName>
</protein>
<keyword evidence="5" id="KW-0874">Quinone</keyword>
<feature type="transmembrane region" description="Helical" evidence="5">
    <location>
        <begin position="6"/>
        <end position="29"/>
    </location>
</feature>
<dbReference type="GO" id="GO:0016655">
    <property type="term" value="F:oxidoreductase activity, acting on NAD(P)H, quinone or similar compound as acceptor"/>
    <property type="evidence" value="ECO:0007669"/>
    <property type="project" value="UniProtKB-UniRule"/>
</dbReference>
<keyword evidence="5" id="KW-1003">Cell membrane</keyword>
<evidence type="ECO:0000256" key="3">
    <source>
        <dbReference type="ARBA" id="ARBA00022989"/>
    </source>
</evidence>
<accession>A0A1H2TX15</accession>
<evidence type="ECO:0000256" key="2">
    <source>
        <dbReference type="ARBA" id="ARBA00022692"/>
    </source>
</evidence>
<dbReference type="PROSITE" id="PS00668">
    <property type="entry name" value="COMPLEX1_ND1_2"/>
    <property type="match status" value="1"/>
</dbReference>
<sequence>MSFTLWLLTFASMVLVLLGLLLIGAILSYGERRILALLQDRLGPNRAGPFGLLQPVADILKLISKEDFIPPFADRMVYTVAPIIVPMTVLISFAVVPVSEDEWLADLNIALLYVLALSSLRVYGVMLGGWASNSKYSLLGGLRSAAQMISYELPMGLALVGVVMLSGSFSLREIVAAQELPFIVLQPLGFIIFLVCGIAETNRLPFDLPEAENELAAGYNTEYGGIRFAFFYLGEYLGVLLIAALVTVLFLGGWHGPWLPGVVWFALKTLTLILLFFWLRTSLPRLRYDQLMDLGWKLMLPAALLNLLVTAVLGLFWMRG</sequence>
<dbReference type="GO" id="GO:0005886">
    <property type="term" value="C:plasma membrane"/>
    <property type="evidence" value="ECO:0007669"/>
    <property type="project" value="UniProtKB-SubCell"/>
</dbReference>
<feature type="transmembrane region" description="Helical" evidence="5">
    <location>
        <begin position="110"/>
        <end position="130"/>
    </location>
</feature>
<dbReference type="PANTHER" id="PTHR11432">
    <property type="entry name" value="NADH DEHYDROGENASE SUBUNIT 1"/>
    <property type="match status" value="1"/>
</dbReference>
<dbReference type="HAMAP" id="MF_01350">
    <property type="entry name" value="NDH1_NuoH"/>
    <property type="match status" value="1"/>
</dbReference>
<feature type="transmembrane region" description="Helical" evidence="5">
    <location>
        <begin position="229"/>
        <end position="252"/>
    </location>
</feature>
<evidence type="ECO:0000313" key="7">
    <source>
        <dbReference type="EMBL" id="SDW48465.1"/>
    </source>
</evidence>
<dbReference type="Proteomes" id="UP000183454">
    <property type="component" value="Unassembled WGS sequence"/>
</dbReference>
<comment type="function">
    <text evidence="5">NDH-1 shuttles electrons from NADH, via FMN and iron-sulfur (Fe-S) centers, to quinones in the respiratory chain. The immediate electron acceptor for the enzyme in this species is believed to be ubiquinone. Couples the redox reaction to proton translocation (for every two electrons transferred, four hydrogen ions are translocated across the cytoplasmic membrane), and thus conserves the redox energy in a proton gradient. This subunit may bind ubiquinone.</text>
</comment>
<dbReference type="InterPro" id="IPR001694">
    <property type="entry name" value="NADH_UbQ_OxRdtase_su1/FPO"/>
</dbReference>
<dbReference type="InterPro" id="IPR018086">
    <property type="entry name" value="NADH_UbQ_OxRdtase_su1_CS"/>
</dbReference>
<gene>
    <name evidence="5" type="primary">nuoH</name>
    <name evidence="7" type="ORF">SAMN05421882_101324</name>
</gene>
<feature type="transmembrane region" description="Helical" evidence="5">
    <location>
        <begin position="258"/>
        <end position="278"/>
    </location>
</feature>
<keyword evidence="5" id="KW-1278">Translocase</keyword>
<dbReference type="EMBL" id="FNNH01000013">
    <property type="protein sequence ID" value="SDW48465.1"/>
    <property type="molecule type" value="Genomic_DNA"/>
</dbReference>
<keyword evidence="2 5" id="KW-0812">Transmembrane</keyword>
<keyword evidence="5 6" id="KW-0520">NAD</keyword>
<organism evidence="7 8">
    <name type="scientific">Nitrosomonas communis</name>
    <dbReference type="NCBI Taxonomy" id="44574"/>
    <lineage>
        <taxon>Bacteria</taxon>
        <taxon>Pseudomonadati</taxon>
        <taxon>Pseudomonadota</taxon>
        <taxon>Betaproteobacteria</taxon>
        <taxon>Nitrosomonadales</taxon>
        <taxon>Nitrosomonadaceae</taxon>
        <taxon>Nitrosomonas</taxon>
    </lineage>
</organism>
<keyword evidence="4 5" id="KW-0472">Membrane</keyword>
<evidence type="ECO:0000256" key="4">
    <source>
        <dbReference type="ARBA" id="ARBA00023136"/>
    </source>
</evidence>
<name>A0A1H2TX15_9PROT</name>
<feature type="transmembrane region" description="Helical" evidence="5">
    <location>
        <begin position="151"/>
        <end position="169"/>
    </location>
</feature>
<evidence type="ECO:0000256" key="1">
    <source>
        <dbReference type="ARBA" id="ARBA00004141"/>
    </source>
</evidence>
<comment type="catalytic activity">
    <reaction evidence="5">
        <text>a quinone + NADH + 5 H(+)(in) = a quinol + NAD(+) + 4 H(+)(out)</text>
        <dbReference type="Rhea" id="RHEA:57888"/>
        <dbReference type="ChEBI" id="CHEBI:15378"/>
        <dbReference type="ChEBI" id="CHEBI:24646"/>
        <dbReference type="ChEBI" id="CHEBI:57540"/>
        <dbReference type="ChEBI" id="CHEBI:57945"/>
        <dbReference type="ChEBI" id="CHEBI:132124"/>
    </reaction>
</comment>
<evidence type="ECO:0000256" key="6">
    <source>
        <dbReference type="RuleBase" id="RU000471"/>
    </source>
</evidence>
<dbReference type="GO" id="GO:0009060">
    <property type="term" value="P:aerobic respiration"/>
    <property type="evidence" value="ECO:0007669"/>
    <property type="project" value="TreeGrafter"/>
</dbReference>
<reference evidence="7 8" key="1">
    <citation type="submission" date="2016-10" db="EMBL/GenBank/DDBJ databases">
        <authorList>
            <person name="de Groot N.N."/>
        </authorList>
    </citation>
    <scope>NUCLEOTIDE SEQUENCE [LARGE SCALE GENOMIC DNA]</scope>
    <source>
        <strain evidence="7 8">Nm110</strain>
    </source>
</reference>
<dbReference type="GO" id="GO:0048038">
    <property type="term" value="F:quinone binding"/>
    <property type="evidence" value="ECO:0007669"/>
    <property type="project" value="UniProtKB-KW"/>
</dbReference>
<feature type="transmembrane region" description="Helical" evidence="5">
    <location>
        <begin position="76"/>
        <end position="98"/>
    </location>
</feature>
<dbReference type="RefSeq" id="WP_074666685.1">
    <property type="nucleotide sequence ID" value="NZ_FNNH01000013.1"/>
</dbReference>
<dbReference type="NCBIfam" id="NF004740">
    <property type="entry name" value="PRK06076.1-1"/>
    <property type="match status" value="1"/>
</dbReference>
<comment type="subcellular location">
    <subcellularLocation>
        <location evidence="5 6">Cell membrane</location>
        <topology evidence="5 6">Multi-pass membrane protein</topology>
    </subcellularLocation>
    <subcellularLocation>
        <location evidence="1">Membrane</location>
        <topology evidence="1">Multi-pass membrane protein</topology>
    </subcellularLocation>
</comment>